<dbReference type="PIRSF" id="PIRSF009415">
    <property type="entry name" value="Hum_TFIIA_gamma"/>
    <property type="match status" value="1"/>
</dbReference>
<evidence type="ECO:0000256" key="3">
    <source>
        <dbReference type="ARBA" id="ARBA00023015"/>
    </source>
</evidence>
<dbReference type="Gene3D" id="1.10.287.190">
    <property type="entry name" value="Transcription factor IIA gamma subunit, alpha-helical domain"/>
    <property type="match status" value="1"/>
</dbReference>
<keyword evidence="4 6" id="KW-0804">Transcription</keyword>
<feature type="domain" description="Transcription initiation factor IIA gamma subunit C-terminal" evidence="8">
    <location>
        <begin position="61"/>
        <end position="102"/>
    </location>
</feature>
<keyword evidence="10" id="KW-1185">Reference proteome</keyword>
<accession>A0AAD8VR86</accession>
<dbReference type="Pfam" id="PF02751">
    <property type="entry name" value="TFIIA_gamma_C"/>
    <property type="match status" value="1"/>
</dbReference>
<evidence type="ECO:0000259" key="8">
    <source>
        <dbReference type="Pfam" id="PF02751"/>
    </source>
</evidence>
<dbReference type="Gene3D" id="2.30.18.10">
    <property type="entry name" value="Transcription factor IIA (TFIIA), beta-barrel domain"/>
    <property type="match status" value="1"/>
</dbReference>
<organism evidence="9 10">
    <name type="scientific">Lolium multiflorum</name>
    <name type="common">Italian ryegrass</name>
    <name type="synonym">Lolium perenne subsp. multiflorum</name>
    <dbReference type="NCBI Taxonomy" id="4521"/>
    <lineage>
        <taxon>Eukaryota</taxon>
        <taxon>Viridiplantae</taxon>
        <taxon>Streptophyta</taxon>
        <taxon>Embryophyta</taxon>
        <taxon>Tracheophyta</taxon>
        <taxon>Spermatophyta</taxon>
        <taxon>Magnoliopsida</taxon>
        <taxon>Liliopsida</taxon>
        <taxon>Poales</taxon>
        <taxon>Poaceae</taxon>
        <taxon>BOP clade</taxon>
        <taxon>Pooideae</taxon>
        <taxon>Poodae</taxon>
        <taxon>Poeae</taxon>
        <taxon>Poeae Chloroplast Group 2 (Poeae type)</taxon>
        <taxon>Loliodinae</taxon>
        <taxon>Loliinae</taxon>
        <taxon>Lolium</taxon>
    </lineage>
</organism>
<dbReference type="InterPro" id="IPR009083">
    <property type="entry name" value="TFIIA_a-hlx"/>
</dbReference>
<dbReference type="AlphaFoldDB" id="A0AAD8VR86"/>
<keyword evidence="5 6" id="KW-0539">Nucleus</keyword>
<comment type="similarity">
    <text evidence="2 6">Belongs to the TFIIA subunit 2 family.</text>
</comment>
<dbReference type="CDD" id="cd10014">
    <property type="entry name" value="TFIIA_gamma_C"/>
    <property type="match status" value="1"/>
</dbReference>
<dbReference type="FunFam" id="1.10.287.190:FF:000001">
    <property type="entry name" value="Transcription initiation factor IIA subunit 2"/>
    <property type="match status" value="1"/>
</dbReference>
<comment type="subcellular location">
    <subcellularLocation>
        <location evidence="1 6">Nucleus</location>
    </subcellularLocation>
</comment>
<feature type="domain" description="Transcription initiation factor IIA gamma subunit N-terminal" evidence="7">
    <location>
        <begin position="5"/>
        <end position="50"/>
    </location>
</feature>
<evidence type="ECO:0000256" key="6">
    <source>
        <dbReference type="PIRNR" id="PIRNR009415"/>
    </source>
</evidence>
<dbReference type="EMBL" id="JAUUTY010000006">
    <property type="protein sequence ID" value="KAK1614826.1"/>
    <property type="molecule type" value="Genomic_DNA"/>
</dbReference>
<evidence type="ECO:0000313" key="9">
    <source>
        <dbReference type="EMBL" id="KAK1614826.1"/>
    </source>
</evidence>
<dbReference type="SUPFAM" id="SSF47396">
    <property type="entry name" value="Transcription factor IIA (TFIIA), alpha-helical domain"/>
    <property type="match status" value="1"/>
</dbReference>
<dbReference type="InterPro" id="IPR015872">
    <property type="entry name" value="TFIIA_gsu_N"/>
</dbReference>
<dbReference type="GO" id="GO:0005672">
    <property type="term" value="C:transcription factor TFIIA complex"/>
    <property type="evidence" value="ECO:0007669"/>
    <property type="project" value="InterPro"/>
</dbReference>
<sequence length="112" mass="12782">MAAAFEMYRRSAIGMSLTETLDEMVFSGALTPELAIRVLLQFDESMSAALEKKVTSRAFFKGSLRTYNYCDNVWTFNLRDVMFRNEEMSEKIPKLKIVACDSSLVKPKPPQQ</sequence>
<evidence type="ECO:0000313" key="10">
    <source>
        <dbReference type="Proteomes" id="UP001231189"/>
    </source>
</evidence>
<dbReference type="Proteomes" id="UP001231189">
    <property type="component" value="Unassembled WGS sequence"/>
</dbReference>
<evidence type="ECO:0000256" key="4">
    <source>
        <dbReference type="ARBA" id="ARBA00023163"/>
    </source>
</evidence>
<dbReference type="GO" id="GO:0006367">
    <property type="term" value="P:transcription initiation at RNA polymerase II promoter"/>
    <property type="evidence" value="ECO:0007669"/>
    <property type="project" value="InterPro"/>
</dbReference>
<protein>
    <recommendedName>
        <fullName evidence="6">Transcription initiation factor IIA subunit 2</fullName>
    </recommendedName>
</protein>
<dbReference type="InterPro" id="IPR009088">
    <property type="entry name" value="TFIIA_b-brl"/>
</dbReference>
<gene>
    <name evidence="9" type="ORF">QYE76_020343</name>
</gene>
<evidence type="ECO:0000256" key="2">
    <source>
        <dbReference type="ARBA" id="ARBA00007675"/>
    </source>
</evidence>
<comment type="function">
    <text evidence="6">TFIIA is a component of the transcription machinery of RNA polymerase II and plays an important role in transcriptional activation.</text>
</comment>
<reference evidence="9" key="1">
    <citation type="submission" date="2023-07" db="EMBL/GenBank/DDBJ databases">
        <title>A chromosome-level genome assembly of Lolium multiflorum.</title>
        <authorList>
            <person name="Chen Y."/>
            <person name="Copetti D."/>
            <person name="Kolliker R."/>
            <person name="Studer B."/>
        </authorList>
    </citation>
    <scope>NUCLEOTIDE SEQUENCE</scope>
    <source>
        <strain evidence="9">02402/16</strain>
        <tissue evidence="9">Leaf</tissue>
    </source>
</reference>
<proteinExistence type="inferred from homology"/>
<evidence type="ECO:0000256" key="1">
    <source>
        <dbReference type="ARBA" id="ARBA00004123"/>
    </source>
</evidence>
<name>A0AAD8VR86_LOLMU</name>
<dbReference type="CDD" id="cd10145">
    <property type="entry name" value="TFIIA_gamma_N"/>
    <property type="match status" value="1"/>
</dbReference>
<dbReference type="Pfam" id="PF02268">
    <property type="entry name" value="TFIIA_gamma_N"/>
    <property type="match status" value="1"/>
</dbReference>
<evidence type="ECO:0000259" key="7">
    <source>
        <dbReference type="Pfam" id="PF02268"/>
    </source>
</evidence>
<dbReference type="InterPro" id="IPR003194">
    <property type="entry name" value="TFIIA_gsu"/>
</dbReference>
<dbReference type="PANTHER" id="PTHR10966">
    <property type="entry name" value="TRANSCRIPTION INITIATION FACTOR IIA SUBUNIT 2"/>
    <property type="match status" value="1"/>
</dbReference>
<dbReference type="SUPFAM" id="SSF50784">
    <property type="entry name" value="Transcription factor IIA (TFIIA), beta-barrel domain"/>
    <property type="match status" value="1"/>
</dbReference>
<keyword evidence="3 6" id="KW-0805">Transcription regulation</keyword>
<dbReference type="InterPro" id="IPR015871">
    <property type="entry name" value="TFIIA_gsu_C"/>
</dbReference>
<comment type="caution">
    <text evidence="9">The sequence shown here is derived from an EMBL/GenBank/DDBJ whole genome shotgun (WGS) entry which is preliminary data.</text>
</comment>
<evidence type="ECO:0000256" key="5">
    <source>
        <dbReference type="ARBA" id="ARBA00023242"/>
    </source>
</evidence>